<dbReference type="EMBL" id="RCMK01000179">
    <property type="protein sequence ID" value="KAG2945563.1"/>
    <property type="molecule type" value="Genomic_DNA"/>
</dbReference>
<dbReference type="Proteomes" id="UP000697107">
    <property type="component" value="Unassembled WGS sequence"/>
</dbReference>
<dbReference type="OrthoDB" id="8056975at2759"/>
<evidence type="ECO:0000313" key="3">
    <source>
        <dbReference type="EMBL" id="KAG2945563.1"/>
    </source>
</evidence>
<reference evidence="6 7" key="1">
    <citation type="submission" date="2018-01" db="EMBL/GenBank/DDBJ databases">
        <title>Draft genome of the strawberry crown rot pathogen Phytophthora cactorum.</title>
        <authorList>
            <person name="Armitage A.D."/>
            <person name="Lysoe E."/>
            <person name="Nellist C.F."/>
            <person name="Harrison R.J."/>
            <person name="Brurberg M.B."/>
        </authorList>
    </citation>
    <scope>NUCLEOTIDE SEQUENCE [LARGE SCALE GENOMIC DNA]</scope>
    <source>
        <strain evidence="6 7">10300</strain>
    </source>
</reference>
<dbReference type="EMBL" id="RCML01003604">
    <property type="protein sequence ID" value="KAG2953844.1"/>
    <property type="molecule type" value="Genomic_DNA"/>
</dbReference>
<dbReference type="Proteomes" id="UP000251314">
    <property type="component" value="Unassembled WGS sequence"/>
</dbReference>
<dbReference type="EMBL" id="RCMG01000197">
    <property type="protein sequence ID" value="KAG2860027.1"/>
    <property type="molecule type" value="Genomic_DNA"/>
</dbReference>
<dbReference type="Proteomes" id="UP000736787">
    <property type="component" value="Unassembled WGS sequence"/>
</dbReference>
<evidence type="ECO:0000313" key="5">
    <source>
        <dbReference type="EMBL" id="KAG3197436.1"/>
    </source>
</evidence>
<dbReference type="Proteomes" id="UP000774804">
    <property type="component" value="Unassembled WGS sequence"/>
</dbReference>
<gene>
    <name evidence="6" type="ORF">PC110_g12231</name>
    <name evidence="1" type="ORF">PC113_g8411</name>
    <name evidence="2" type="ORF">PC115_g4195</name>
    <name evidence="3" type="ORF">PC117_g8334</name>
    <name evidence="4" type="ORF">PC118_g24913</name>
    <name evidence="5" type="ORF">PC129_g24523</name>
</gene>
<evidence type="ECO:0000313" key="6">
    <source>
        <dbReference type="EMBL" id="RAW31408.1"/>
    </source>
</evidence>
<accession>A0A329S6U8</accession>
<proteinExistence type="predicted"/>
<sequence length="44" mass="5044">MENVADIFTKALGPQRLEYLRRKLSMANVHSALLSVQEELEKVD</sequence>
<evidence type="ECO:0000313" key="2">
    <source>
        <dbReference type="EMBL" id="KAG2937469.1"/>
    </source>
</evidence>
<organism evidence="6 7">
    <name type="scientific">Phytophthora cactorum</name>
    <dbReference type="NCBI Taxonomy" id="29920"/>
    <lineage>
        <taxon>Eukaryota</taxon>
        <taxon>Sar</taxon>
        <taxon>Stramenopiles</taxon>
        <taxon>Oomycota</taxon>
        <taxon>Peronosporomycetes</taxon>
        <taxon>Peronosporales</taxon>
        <taxon>Peronosporaceae</taxon>
        <taxon>Phytophthora</taxon>
    </lineage>
</organism>
<dbReference type="Proteomes" id="UP000735874">
    <property type="component" value="Unassembled WGS sequence"/>
</dbReference>
<dbReference type="EMBL" id="RCMI01000077">
    <property type="protein sequence ID" value="KAG2937469.1"/>
    <property type="molecule type" value="Genomic_DNA"/>
</dbReference>
<dbReference type="EMBL" id="MJFZ01000323">
    <property type="protein sequence ID" value="RAW31408.1"/>
    <property type="molecule type" value="Genomic_DNA"/>
</dbReference>
<dbReference type="EMBL" id="RCMV01003779">
    <property type="protein sequence ID" value="KAG3197436.1"/>
    <property type="molecule type" value="Genomic_DNA"/>
</dbReference>
<reference evidence="1" key="2">
    <citation type="submission" date="2018-10" db="EMBL/GenBank/DDBJ databases">
        <title>Effector identification in a new, highly contiguous assembly of the strawberry crown rot pathogen Phytophthora cactorum.</title>
        <authorList>
            <person name="Armitage A.D."/>
            <person name="Nellist C.F."/>
            <person name="Bates H."/>
            <person name="Vickerstaff R.J."/>
            <person name="Harrison R.J."/>
        </authorList>
    </citation>
    <scope>NUCLEOTIDE SEQUENCE</scope>
    <source>
        <strain evidence="1">15-7</strain>
        <strain evidence="2">4032</strain>
        <strain evidence="3">4040</strain>
        <strain evidence="4">P415</strain>
        <strain evidence="5">P421</strain>
    </source>
</reference>
<dbReference type="VEuPathDB" id="FungiDB:PC110_g12231"/>
<keyword evidence="7" id="KW-1185">Reference proteome</keyword>
<dbReference type="AlphaFoldDB" id="A0A329S6U8"/>
<protein>
    <submittedName>
        <fullName evidence="6">Uncharacterized protein</fullName>
    </submittedName>
</protein>
<evidence type="ECO:0000313" key="7">
    <source>
        <dbReference type="Proteomes" id="UP000251314"/>
    </source>
</evidence>
<dbReference type="Proteomes" id="UP000760860">
    <property type="component" value="Unassembled WGS sequence"/>
</dbReference>
<comment type="caution">
    <text evidence="6">The sequence shown here is derived from an EMBL/GenBank/DDBJ whole genome shotgun (WGS) entry which is preliminary data.</text>
</comment>
<name>A0A329S6U8_9STRA</name>
<evidence type="ECO:0000313" key="4">
    <source>
        <dbReference type="EMBL" id="KAG2953844.1"/>
    </source>
</evidence>
<evidence type="ECO:0000313" key="1">
    <source>
        <dbReference type="EMBL" id="KAG2860027.1"/>
    </source>
</evidence>